<proteinExistence type="predicted"/>
<feature type="transmembrane region" description="Helical" evidence="1">
    <location>
        <begin position="57"/>
        <end position="78"/>
    </location>
</feature>
<feature type="transmembrane region" description="Helical" evidence="1">
    <location>
        <begin position="27"/>
        <end position="51"/>
    </location>
</feature>
<evidence type="ECO:0000256" key="1">
    <source>
        <dbReference type="SAM" id="Phobius"/>
    </source>
</evidence>
<comment type="caution">
    <text evidence="2">The sequence shown here is derived from an EMBL/GenBank/DDBJ whole genome shotgun (WGS) entry which is preliminary data.</text>
</comment>
<accession>A0ABS9EAG4</accession>
<dbReference type="EMBL" id="JAKGTI010000002">
    <property type="protein sequence ID" value="MCF4099187.1"/>
    <property type="molecule type" value="Genomic_DNA"/>
</dbReference>
<keyword evidence="1" id="KW-1133">Transmembrane helix</keyword>
<sequence length="141" mass="15384">MKDINALGILATRLSNVMMNRVQTNSVLLLICLTTGAVAYLAFIAAAWFALEQATNAVYASLIVAAGMLVLTIIVWLIKSVRDRQARQKQALAQRQLLTTLTQATVDRALEKNALLAPAVALIGWSLLGDEPQQDTKRLPR</sequence>
<keyword evidence="1" id="KW-0472">Membrane</keyword>
<reference evidence="2 3" key="1">
    <citation type="submission" date="2022-01" db="EMBL/GenBank/DDBJ databases">
        <title>Maritalea mediterranea sp. nov., isolated from marine plastic residues from the Malva-rosa beach (Valencia, Spain).</title>
        <authorList>
            <person name="Vidal-Verdu A."/>
            <person name="Molina-Menor E."/>
            <person name="Pascual J."/>
            <person name="Pereto J."/>
            <person name="Porcar M."/>
        </authorList>
    </citation>
    <scope>NUCLEOTIDE SEQUENCE [LARGE SCALE GENOMIC DNA]</scope>
    <source>
        <strain evidence="2 3">P4.10X</strain>
    </source>
</reference>
<name>A0ABS9EAG4_9HYPH</name>
<evidence type="ECO:0008006" key="4">
    <source>
        <dbReference type="Google" id="ProtNLM"/>
    </source>
</evidence>
<dbReference type="RefSeq" id="WP_236114742.1">
    <property type="nucleotide sequence ID" value="NZ_JAKGTI010000002.1"/>
</dbReference>
<evidence type="ECO:0000313" key="3">
    <source>
        <dbReference type="Proteomes" id="UP001201217"/>
    </source>
</evidence>
<gene>
    <name evidence="2" type="ORF">L1I42_11865</name>
</gene>
<organism evidence="2 3">
    <name type="scientific">Maritalea mediterranea</name>
    <dbReference type="NCBI Taxonomy" id="2909667"/>
    <lineage>
        <taxon>Bacteria</taxon>
        <taxon>Pseudomonadati</taxon>
        <taxon>Pseudomonadota</taxon>
        <taxon>Alphaproteobacteria</taxon>
        <taxon>Hyphomicrobiales</taxon>
        <taxon>Devosiaceae</taxon>
        <taxon>Maritalea</taxon>
    </lineage>
</organism>
<evidence type="ECO:0000313" key="2">
    <source>
        <dbReference type="EMBL" id="MCF4099187.1"/>
    </source>
</evidence>
<protein>
    <recommendedName>
        <fullName evidence="4">Phage holin family protein</fullName>
    </recommendedName>
</protein>
<keyword evidence="1" id="KW-0812">Transmembrane</keyword>
<dbReference type="Proteomes" id="UP001201217">
    <property type="component" value="Unassembled WGS sequence"/>
</dbReference>
<keyword evidence="3" id="KW-1185">Reference proteome</keyword>